<evidence type="ECO:0000313" key="7">
    <source>
        <dbReference type="EMBL" id="MFC7184647.1"/>
    </source>
</evidence>
<evidence type="ECO:0000256" key="2">
    <source>
        <dbReference type="ARBA" id="ARBA00022630"/>
    </source>
</evidence>
<dbReference type="InterPro" id="IPR016156">
    <property type="entry name" value="FAD/NAD-linked_Rdtase_dimer_sf"/>
</dbReference>
<evidence type="ECO:0000256" key="1">
    <source>
        <dbReference type="ARBA" id="ARBA00001974"/>
    </source>
</evidence>
<dbReference type="PRINTS" id="PR00368">
    <property type="entry name" value="FADPNR"/>
</dbReference>
<organism evidence="7 8">
    <name type="scientific">Kitasatospora paranensis</name>
    <dbReference type="NCBI Taxonomy" id="258053"/>
    <lineage>
        <taxon>Bacteria</taxon>
        <taxon>Bacillati</taxon>
        <taxon>Actinomycetota</taxon>
        <taxon>Actinomycetes</taxon>
        <taxon>Kitasatosporales</taxon>
        <taxon>Streptomycetaceae</taxon>
        <taxon>Kitasatospora</taxon>
    </lineage>
</organism>
<dbReference type="EMBL" id="JBHTAJ010000112">
    <property type="protein sequence ID" value="MFC7184647.1"/>
    <property type="molecule type" value="Genomic_DNA"/>
</dbReference>
<feature type="domain" description="FAD/NAD(P)-binding" evidence="5">
    <location>
        <begin position="5"/>
        <end position="296"/>
    </location>
</feature>
<dbReference type="InterPro" id="IPR023753">
    <property type="entry name" value="FAD/NAD-binding_dom"/>
</dbReference>
<keyword evidence="8" id="KW-1185">Reference proteome</keyword>
<dbReference type="PANTHER" id="PTHR43557">
    <property type="entry name" value="APOPTOSIS-INDUCING FACTOR 1"/>
    <property type="match status" value="1"/>
</dbReference>
<feature type="domain" description="Reductase C-terminal" evidence="6">
    <location>
        <begin position="316"/>
        <end position="402"/>
    </location>
</feature>
<dbReference type="PRINTS" id="PR00411">
    <property type="entry name" value="PNDRDTASEI"/>
</dbReference>
<dbReference type="InterPro" id="IPR036188">
    <property type="entry name" value="FAD/NAD-bd_sf"/>
</dbReference>
<keyword evidence="2" id="KW-0285">Flavoprotein</keyword>
<dbReference type="RefSeq" id="WP_345705342.1">
    <property type="nucleotide sequence ID" value="NZ_BAABKV010000001.1"/>
</dbReference>
<dbReference type="Pfam" id="PF07992">
    <property type="entry name" value="Pyr_redox_2"/>
    <property type="match status" value="1"/>
</dbReference>
<dbReference type="Gene3D" id="3.50.50.60">
    <property type="entry name" value="FAD/NAD(P)-binding domain"/>
    <property type="match status" value="2"/>
</dbReference>
<evidence type="ECO:0000313" key="8">
    <source>
        <dbReference type="Proteomes" id="UP001596435"/>
    </source>
</evidence>
<gene>
    <name evidence="7" type="ORF">ACFQMG_34360</name>
</gene>
<dbReference type="SUPFAM" id="SSF55424">
    <property type="entry name" value="FAD/NAD-linked reductases, dimerisation (C-terminal) domain"/>
    <property type="match status" value="1"/>
</dbReference>
<evidence type="ECO:0000256" key="4">
    <source>
        <dbReference type="ARBA" id="ARBA00023002"/>
    </source>
</evidence>
<keyword evidence="4" id="KW-0560">Oxidoreductase</keyword>
<evidence type="ECO:0000259" key="5">
    <source>
        <dbReference type="Pfam" id="PF07992"/>
    </source>
</evidence>
<dbReference type="Pfam" id="PF14759">
    <property type="entry name" value="Reductase_C"/>
    <property type="match status" value="1"/>
</dbReference>
<evidence type="ECO:0000259" key="6">
    <source>
        <dbReference type="Pfam" id="PF14759"/>
    </source>
</evidence>
<evidence type="ECO:0000256" key="3">
    <source>
        <dbReference type="ARBA" id="ARBA00022827"/>
    </source>
</evidence>
<dbReference type="PANTHER" id="PTHR43557:SF2">
    <property type="entry name" value="RIESKE DOMAIN-CONTAINING PROTEIN-RELATED"/>
    <property type="match status" value="1"/>
</dbReference>
<proteinExistence type="predicted"/>
<dbReference type="Gene3D" id="3.30.390.30">
    <property type="match status" value="1"/>
</dbReference>
<dbReference type="InterPro" id="IPR050446">
    <property type="entry name" value="FAD-oxidoreductase/Apoptosis"/>
</dbReference>
<name>A0ABW2G8B7_9ACTN</name>
<protein>
    <submittedName>
        <fullName evidence="7">NAD(P)/FAD-dependent oxidoreductase</fullName>
    </submittedName>
</protein>
<comment type="caution">
    <text evidence="7">The sequence shown here is derived from an EMBL/GenBank/DDBJ whole genome shotgun (WGS) entry which is preliminary data.</text>
</comment>
<comment type="cofactor">
    <cofactor evidence="1">
        <name>FAD</name>
        <dbReference type="ChEBI" id="CHEBI:57692"/>
    </cofactor>
</comment>
<dbReference type="Proteomes" id="UP001596435">
    <property type="component" value="Unassembled WGS sequence"/>
</dbReference>
<dbReference type="SUPFAM" id="SSF51905">
    <property type="entry name" value="FAD/NAD(P)-binding domain"/>
    <property type="match status" value="2"/>
</dbReference>
<reference evidence="8" key="1">
    <citation type="journal article" date="2019" name="Int. J. Syst. Evol. Microbiol.">
        <title>The Global Catalogue of Microorganisms (GCM) 10K type strain sequencing project: providing services to taxonomists for standard genome sequencing and annotation.</title>
        <authorList>
            <consortium name="The Broad Institute Genomics Platform"/>
            <consortium name="The Broad Institute Genome Sequencing Center for Infectious Disease"/>
            <person name="Wu L."/>
            <person name="Ma J."/>
        </authorList>
    </citation>
    <scope>NUCLEOTIDE SEQUENCE [LARGE SCALE GENOMIC DNA]</scope>
    <source>
        <strain evidence="8">CGMCC 1.12859</strain>
    </source>
</reference>
<sequence>MEQPYVIVGASLAGAKAAEALRAEGHGGPVELIGEETELPYERPPLSKGYLQGKTPRAEFDVHPAAWYAEHDVTLRLGTRVTAINPRARTVELADGTRTGFAKLLLTTGASPRRLPVPGGDGPSVLTLRRVGDSERIRSALRPGARIVIVGAGWIGLETAAAARLAGAEVTVLEMAELPLLRVLGREVARVFADLHRQKGVDLRFGVQVAAVEDGGVRLGDGTLVPADAVVVGVGISPNTALAEAAGLTVDNGVRTDEHLRTSHPDVFAAGDVANAFHPLFGRPIRVEHWANALNQPATAARSMLGRDAVYDRVPYFFTDQYDLGMEYTGYVEPDGYDRVVFRGDVEGREFIAFWLSGGRVLAGMNVNVWDVTDPIRELVRSGRQVDADRLADPDVPLAELAG</sequence>
<dbReference type="InterPro" id="IPR028202">
    <property type="entry name" value="Reductase_C"/>
</dbReference>
<keyword evidence="3" id="KW-0274">FAD</keyword>
<accession>A0ABW2G8B7</accession>